<proteinExistence type="predicted"/>
<dbReference type="SUPFAM" id="SSF53901">
    <property type="entry name" value="Thiolase-like"/>
    <property type="match status" value="1"/>
</dbReference>
<dbReference type="CDD" id="cd00830">
    <property type="entry name" value="KAS_III"/>
    <property type="match status" value="1"/>
</dbReference>
<evidence type="ECO:0000313" key="5">
    <source>
        <dbReference type="EMBL" id="EGK62597.1"/>
    </source>
</evidence>
<dbReference type="InterPro" id="IPR016039">
    <property type="entry name" value="Thiolase-like"/>
</dbReference>
<dbReference type="Gene3D" id="3.40.47.10">
    <property type="match status" value="1"/>
</dbReference>
<dbReference type="Proteomes" id="UP000004067">
    <property type="component" value="Unassembled WGS sequence"/>
</dbReference>
<dbReference type="RefSeq" id="WP_006304883.1">
    <property type="nucleotide sequence ID" value="NZ_GL892076.1"/>
</dbReference>
<dbReference type="STRING" id="888060.HMPREF9081_0073"/>
<organism evidence="5 6">
    <name type="scientific">Centipeda periodontii DSM 2778</name>
    <dbReference type="NCBI Taxonomy" id="888060"/>
    <lineage>
        <taxon>Bacteria</taxon>
        <taxon>Bacillati</taxon>
        <taxon>Bacillota</taxon>
        <taxon>Negativicutes</taxon>
        <taxon>Selenomonadales</taxon>
        <taxon>Selenomonadaceae</taxon>
        <taxon>Centipeda</taxon>
    </lineage>
</organism>
<reference evidence="5 6" key="1">
    <citation type="submission" date="2011-04" db="EMBL/GenBank/DDBJ databases">
        <authorList>
            <person name="Muzny D."/>
            <person name="Qin X."/>
            <person name="Deng J."/>
            <person name="Jiang H."/>
            <person name="Liu Y."/>
            <person name="Qu J."/>
            <person name="Song X.-Z."/>
            <person name="Zhang L."/>
            <person name="Thornton R."/>
            <person name="Coyle M."/>
            <person name="Francisco L."/>
            <person name="Jackson L."/>
            <person name="Javaid M."/>
            <person name="Korchina V."/>
            <person name="Kovar C."/>
            <person name="Mata R."/>
            <person name="Mathew T."/>
            <person name="Ngo R."/>
            <person name="Nguyen L."/>
            <person name="Nguyen N."/>
            <person name="Okwuonu G."/>
            <person name="Ongeri F."/>
            <person name="Pham C."/>
            <person name="Simmons D."/>
            <person name="Wilczek-Boney K."/>
            <person name="Hale W."/>
            <person name="Jakkamsetti A."/>
            <person name="Pham P."/>
            <person name="Ruth R."/>
            <person name="San Lucas F."/>
            <person name="Warren J."/>
            <person name="Zhang J."/>
            <person name="Zhao Z."/>
            <person name="Zhou C."/>
            <person name="Zhu D."/>
            <person name="Lee S."/>
            <person name="Bess C."/>
            <person name="Blankenburg K."/>
            <person name="Forbes L."/>
            <person name="Fu Q."/>
            <person name="Gubbala S."/>
            <person name="Hirani K."/>
            <person name="Jayaseelan J.C."/>
            <person name="Lara F."/>
            <person name="Munidasa M."/>
            <person name="Palculict T."/>
            <person name="Patil S."/>
            <person name="Pu L.-L."/>
            <person name="Saada N."/>
            <person name="Tang L."/>
            <person name="Weissenberger G."/>
            <person name="Zhu Y."/>
            <person name="Hemphill L."/>
            <person name="Shang Y."/>
            <person name="Youmans B."/>
            <person name="Ayvaz T."/>
            <person name="Ross M."/>
            <person name="Santibanez J."/>
            <person name="Aqrawi P."/>
            <person name="Gross S."/>
            <person name="Joshi V."/>
            <person name="Fowler G."/>
            <person name="Nazareth L."/>
            <person name="Reid J."/>
            <person name="Worley K."/>
            <person name="Petrosino J."/>
            <person name="Highlander S."/>
            <person name="Gibbs R."/>
        </authorList>
    </citation>
    <scope>NUCLEOTIDE SEQUENCE [LARGE SCALE GENOMIC DNA]</scope>
    <source>
        <strain evidence="5 6">DSM 2778</strain>
    </source>
</reference>
<dbReference type="PANTHER" id="PTHR34069">
    <property type="entry name" value="3-OXOACYL-[ACYL-CARRIER-PROTEIN] SYNTHASE 3"/>
    <property type="match status" value="1"/>
</dbReference>
<keyword evidence="6" id="KW-1185">Reference proteome</keyword>
<dbReference type="InterPro" id="IPR013751">
    <property type="entry name" value="ACP_syn_III_N"/>
</dbReference>
<dbReference type="GO" id="GO:0004315">
    <property type="term" value="F:3-oxoacyl-[acyl-carrier-protein] synthase activity"/>
    <property type="evidence" value="ECO:0007669"/>
    <property type="project" value="UniProtKB-EC"/>
</dbReference>
<sequence length="341" mass="36626">MLGTLHGFCLEAVTATVSGQRMEVAARMEHLLTEKKVKRFTRTTGIEALSIAKKGVCTSDLAVESAKRILSQMRREDIGAIIFLSQTSDYLSPATSYFIQARLGLSPDILAYDVNLGCSGFAYGLFLAGTLLPVLDGRKVLFVGGDTSSRDTSPEDSAMYPIMADAGFAAVVGRGEDSLVFHMESDGDRAGAILLSRGGARAPRLADHDGLTLERGNYTVMDGMAVTDFTFHDVPDNIRKLLAYAGEDISKLDGAVFHQANEMIVRTLAEKLEISSERAPFMCSRIGNTSSASIPVCLAEMKRTGRSCEGHYLFSGFGVGLSIASLLLDLRDGCVLKTGDI</sequence>
<gene>
    <name evidence="5" type="primary">fabH2</name>
    <name evidence="5" type="ORF">HMPREF9081_0073</name>
</gene>
<dbReference type="GO" id="GO:0044550">
    <property type="term" value="P:secondary metabolite biosynthetic process"/>
    <property type="evidence" value="ECO:0007669"/>
    <property type="project" value="TreeGrafter"/>
</dbReference>
<feature type="domain" description="Beta-ketoacyl-[acyl-carrier-protein] synthase III C-terminal" evidence="3">
    <location>
        <begin position="244"/>
        <end position="328"/>
    </location>
</feature>
<dbReference type="EMBL" id="AFHQ01000003">
    <property type="protein sequence ID" value="EGK62597.1"/>
    <property type="molecule type" value="Genomic_DNA"/>
</dbReference>
<feature type="domain" description="Beta-ketoacyl-[acyl-carrier-protein] synthase III N-terminal" evidence="4">
    <location>
        <begin position="112"/>
        <end position="187"/>
    </location>
</feature>
<dbReference type="InterPro" id="IPR013747">
    <property type="entry name" value="ACP_syn_III_C"/>
</dbReference>
<dbReference type="GO" id="GO:0006633">
    <property type="term" value="P:fatty acid biosynthetic process"/>
    <property type="evidence" value="ECO:0007669"/>
    <property type="project" value="InterPro"/>
</dbReference>
<keyword evidence="2 5" id="KW-0012">Acyltransferase</keyword>
<evidence type="ECO:0000256" key="1">
    <source>
        <dbReference type="ARBA" id="ARBA00022679"/>
    </source>
</evidence>
<accession>F5RII8</accession>
<evidence type="ECO:0000259" key="4">
    <source>
        <dbReference type="Pfam" id="PF08545"/>
    </source>
</evidence>
<comment type="caution">
    <text evidence="5">The sequence shown here is derived from an EMBL/GenBank/DDBJ whole genome shotgun (WGS) entry which is preliminary data.</text>
</comment>
<dbReference type="eggNOG" id="COG0332">
    <property type="taxonomic scope" value="Bacteria"/>
</dbReference>
<dbReference type="HOGENOM" id="CLU_039592_1_0_9"/>
<dbReference type="AlphaFoldDB" id="F5RII8"/>
<protein>
    <submittedName>
        <fullName evidence="5">3-oxoacyl-[acyl-carrier-protein] synthase III</fullName>
        <ecNumber evidence="5">2.3.1.41</ecNumber>
    </submittedName>
</protein>
<keyword evidence="1 5" id="KW-0808">Transferase</keyword>
<dbReference type="PANTHER" id="PTHR34069:SF2">
    <property type="entry name" value="BETA-KETOACYL-[ACYL-CARRIER-PROTEIN] SYNTHASE III"/>
    <property type="match status" value="1"/>
</dbReference>
<evidence type="ECO:0000313" key="6">
    <source>
        <dbReference type="Proteomes" id="UP000004067"/>
    </source>
</evidence>
<evidence type="ECO:0000259" key="3">
    <source>
        <dbReference type="Pfam" id="PF08541"/>
    </source>
</evidence>
<dbReference type="EC" id="2.3.1.41" evidence="5"/>
<dbReference type="OrthoDB" id="9815506at2"/>
<dbReference type="Pfam" id="PF08541">
    <property type="entry name" value="ACP_syn_III_C"/>
    <property type="match status" value="1"/>
</dbReference>
<evidence type="ECO:0000256" key="2">
    <source>
        <dbReference type="ARBA" id="ARBA00023315"/>
    </source>
</evidence>
<dbReference type="Pfam" id="PF08545">
    <property type="entry name" value="ACP_syn_III"/>
    <property type="match status" value="1"/>
</dbReference>
<name>F5RII8_9FIRM</name>